<gene>
    <name evidence="2" type="ORF">Clow_01213</name>
</gene>
<dbReference type="EMBL" id="LKEV01000003">
    <property type="protein sequence ID" value="KQB86294.1"/>
    <property type="molecule type" value="Genomic_DNA"/>
</dbReference>
<feature type="transmembrane region" description="Helical" evidence="1">
    <location>
        <begin position="118"/>
        <end position="137"/>
    </location>
</feature>
<organism evidence="2 3">
    <name type="scientific">Corynebacterium lowii</name>
    <dbReference type="NCBI Taxonomy" id="1544413"/>
    <lineage>
        <taxon>Bacteria</taxon>
        <taxon>Bacillati</taxon>
        <taxon>Actinomycetota</taxon>
        <taxon>Actinomycetes</taxon>
        <taxon>Mycobacteriales</taxon>
        <taxon>Corynebacteriaceae</taxon>
        <taxon>Corynebacterium</taxon>
    </lineage>
</organism>
<reference evidence="2 3" key="1">
    <citation type="submission" date="2015-10" db="EMBL/GenBank/DDBJ databases">
        <title>Corynebacteirum lowii and Corynebacterium oculi species nova, derived from human clinical disease and and emended description of Corynebacterium mastiditis.</title>
        <authorList>
            <person name="Bernard K."/>
            <person name="Pacheco A.L."/>
            <person name="Mcdougall C."/>
            <person name="Burtx T."/>
            <person name="Weibe D."/>
            <person name="Tyler S."/>
            <person name="Olson A.B."/>
            <person name="Cnockaert M."/>
            <person name="Eguchi H."/>
            <person name="Kuwahara T."/>
            <person name="Nakayama-Imaohji H."/>
            <person name="Boudewijins M."/>
            <person name="Van Hoecke F."/>
            <person name="Bernier A.-M."/>
            <person name="Vandamme P."/>
        </authorList>
    </citation>
    <scope>NUCLEOTIDE SEQUENCE [LARGE SCALE GENOMIC DNA]</scope>
    <source>
        <strain evidence="2 3">NML 130206</strain>
    </source>
</reference>
<dbReference type="STRING" id="1544413.Clow_01213"/>
<evidence type="ECO:0000256" key="1">
    <source>
        <dbReference type="SAM" id="Phobius"/>
    </source>
</evidence>
<feature type="transmembrane region" description="Helical" evidence="1">
    <location>
        <begin position="93"/>
        <end position="112"/>
    </location>
</feature>
<dbReference type="AlphaFoldDB" id="A0A0Q0UJA7"/>
<keyword evidence="1" id="KW-0812">Transmembrane</keyword>
<accession>A0A0Q0UJA7</accession>
<evidence type="ECO:0000313" key="2">
    <source>
        <dbReference type="EMBL" id="KQB86294.1"/>
    </source>
</evidence>
<protein>
    <submittedName>
        <fullName evidence="2">Uncharacterized protein</fullName>
    </submittedName>
</protein>
<sequence>MSYADYAIKRTNRLVDDEFEQAMLHKSSTVAVAYNDWLSLLIAAVLAWVLPGYYSLLCALPLFASSFAQLAGIRWLRRTVAIPCAHTRSLPELLIAAPLCIIATVGMAYKLHLLGESIITLLIGGLTGLIFTMYHYGTKQSEKRRRKDRQRLDKKLDSED</sequence>
<feature type="transmembrane region" description="Helical" evidence="1">
    <location>
        <begin position="54"/>
        <end position="73"/>
    </location>
</feature>
<dbReference type="RefSeq" id="WP_055177707.1">
    <property type="nucleotide sequence ID" value="NZ_JAUSQY010000001.1"/>
</dbReference>
<keyword evidence="1" id="KW-0472">Membrane</keyword>
<evidence type="ECO:0000313" key="3">
    <source>
        <dbReference type="Proteomes" id="UP000050488"/>
    </source>
</evidence>
<name>A0A0Q0UJA7_9CORY</name>
<keyword evidence="1" id="KW-1133">Transmembrane helix</keyword>
<dbReference type="OrthoDB" id="4427096at2"/>
<dbReference type="Proteomes" id="UP000050488">
    <property type="component" value="Unassembled WGS sequence"/>
</dbReference>
<keyword evidence="3" id="KW-1185">Reference proteome</keyword>
<proteinExistence type="predicted"/>
<comment type="caution">
    <text evidence="2">The sequence shown here is derived from an EMBL/GenBank/DDBJ whole genome shotgun (WGS) entry which is preliminary data.</text>
</comment>
<feature type="transmembrane region" description="Helical" evidence="1">
    <location>
        <begin position="30"/>
        <end position="48"/>
    </location>
</feature>
<dbReference type="PATRIC" id="fig|1544413.3.peg.1222"/>